<dbReference type="Proteomes" id="UP000886653">
    <property type="component" value="Unassembled WGS sequence"/>
</dbReference>
<protein>
    <submittedName>
        <fullName evidence="2">Uncharacterized protein</fullName>
    </submittedName>
</protein>
<gene>
    <name evidence="2" type="ORF">CROQUDRAFT_99200</name>
</gene>
<evidence type="ECO:0000313" key="3">
    <source>
        <dbReference type="Proteomes" id="UP000886653"/>
    </source>
</evidence>
<sequence length="177" mass="20176">MHSNSPSSSKCARHRLPLPACPNRPKDRILPDHTVTKYPSDPQPSHFTVSNDQDLELDDLSSLSFTTYQSKQAKLLTVTKRNKPVGPRDLKRFCSTVEVDKLEEKIDSNGVFNPSFIPYVHRRETCIADRLVSPIRIVIPKLLTDPVYSHKTMVDFPTVLQARQSNQIKSKIINKNR</sequence>
<evidence type="ECO:0000256" key="1">
    <source>
        <dbReference type="SAM" id="MobiDB-lite"/>
    </source>
</evidence>
<keyword evidence="3" id="KW-1185">Reference proteome</keyword>
<accession>A0A9P6T743</accession>
<dbReference type="EMBL" id="MU167402">
    <property type="protein sequence ID" value="KAG0141114.1"/>
    <property type="molecule type" value="Genomic_DNA"/>
</dbReference>
<comment type="caution">
    <text evidence="2">The sequence shown here is derived from an EMBL/GenBank/DDBJ whole genome shotgun (WGS) entry which is preliminary data.</text>
</comment>
<dbReference type="AlphaFoldDB" id="A0A9P6T743"/>
<reference evidence="2" key="1">
    <citation type="submission" date="2013-11" db="EMBL/GenBank/DDBJ databases">
        <title>Genome sequence of the fusiform rust pathogen reveals effectors for host alternation and coevolution with pine.</title>
        <authorList>
            <consortium name="DOE Joint Genome Institute"/>
            <person name="Smith K."/>
            <person name="Pendleton A."/>
            <person name="Kubisiak T."/>
            <person name="Anderson C."/>
            <person name="Salamov A."/>
            <person name="Aerts A."/>
            <person name="Riley R."/>
            <person name="Clum A."/>
            <person name="Lindquist E."/>
            <person name="Ence D."/>
            <person name="Campbell M."/>
            <person name="Kronenberg Z."/>
            <person name="Feau N."/>
            <person name="Dhillon B."/>
            <person name="Hamelin R."/>
            <person name="Burleigh J."/>
            <person name="Smith J."/>
            <person name="Yandell M."/>
            <person name="Nelson C."/>
            <person name="Grigoriev I."/>
            <person name="Davis J."/>
        </authorList>
    </citation>
    <scope>NUCLEOTIDE SEQUENCE</scope>
    <source>
        <strain evidence="2">G11</strain>
    </source>
</reference>
<feature type="region of interest" description="Disordered" evidence="1">
    <location>
        <begin position="1"/>
        <end position="45"/>
    </location>
</feature>
<proteinExistence type="predicted"/>
<feature type="compositionally biased region" description="Basic and acidic residues" evidence="1">
    <location>
        <begin position="24"/>
        <end position="35"/>
    </location>
</feature>
<organism evidence="2 3">
    <name type="scientific">Cronartium quercuum f. sp. fusiforme G11</name>
    <dbReference type="NCBI Taxonomy" id="708437"/>
    <lineage>
        <taxon>Eukaryota</taxon>
        <taxon>Fungi</taxon>
        <taxon>Dikarya</taxon>
        <taxon>Basidiomycota</taxon>
        <taxon>Pucciniomycotina</taxon>
        <taxon>Pucciniomycetes</taxon>
        <taxon>Pucciniales</taxon>
        <taxon>Coleosporiaceae</taxon>
        <taxon>Cronartium</taxon>
    </lineage>
</organism>
<name>A0A9P6T743_9BASI</name>
<feature type="compositionally biased region" description="Polar residues" evidence="1">
    <location>
        <begin position="1"/>
        <end position="10"/>
    </location>
</feature>
<evidence type="ECO:0000313" key="2">
    <source>
        <dbReference type="EMBL" id="KAG0141114.1"/>
    </source>
</evidence>